<dbReference type="CDD" id="cd04186">
    <property type="entry name" value="GT_2_like_c"/>
    <property type="match status" value="1"/>
</dbReference>
<dbReference type="Gene3D" id="3.90.550.10">
    <property type="entry name" value="Spore Coat Polysaccharide Biosynthesis Protein SpsA, Chain A"/>
    <property type="match status" value="1"/>
</dbReference>
<dbReference type="RefSeq" id="WP_281765579.1">
    <property type="nucleotide sequence ID" value="NZ_BRVO01000002.1"/>
</dbReference>
<name>A0ABQ5MKX6_9FLAO</name>
<organism evidence="2 3">
    <name type="scientific">Neptunitalea lumnitzerae</name>
    <dbReference type="NCBI Taxonomy" id="2965509"/>
    <lineage>
        <taxon>Bacteria</taxon>
        <taxon>Pseudomonadati</taxon>
        <taxon>Bacteroidota</taxon>
        <taxon>Flavobacteriia</taxon>
        <taxon>Flavobacteriales</taxon>
        <taxon>Flavobacteriaceae</taxon>
        <taxon>Neptunitalea</taxon>
    </lineage>
</organism>
<reference evidence="2" key="1">
    <citation type="submission" date="2022-07" db="EMBL/GenBank/DDBJ databases">
        <title>Taxonomy of Novel Oxalotrophic and Methylotrophic Bacteria.</title>
        <authorList>
            <person name="Sahin N."/>
            <person name="Tani A."/>
        </authorList>
    </citation>
    <scope>NUCLEOTIDE SEQUENCE</scope>
    <source>
        <strain evidence="2">Y10</strain>
    </source>
</reference>
<feature type="domain" description="Glycosyltransferase 2-like" evidence="1">
    <location>
        <begin position="7"/>
        <end position="132"/>
    </location>
</feature>
<dbReference type="InterPro" id="IPR001173">
    <property type="entry name" value="Glyco_trans_2-like"/>
</dbReference>
<proteinExistence type="predicted"/>
<dbReference type="GO" id="GO:0016740">
    <property type="term" value="F:transferase activity"/>
    <property type="evidence" value="ECO:0007669"/>
    <property type="project" value="UniProtKB-KW"/>
</dbReference>
<comment type="caution">
    <text evidence="2">The sequence shown here is derived from an EMBL/GenBank/DDBJ whole genome shotgun (WGS) entry which is preliminary data.</text>
</comment>
<dbReference type="SUPFAM" id="SSF53448">
    <property type="entry name" value="Nucleotide-diphospho-sugar transferases"/>
    <property type="match status" value="1"/>
</dbReference>
<dbReference type="PANTHER" id="PTHR43179:SF7">
    <property type="entry name" value="RHAMNOSYLTRANSFERASE WBBL"/>
    <property type="match status" value="1"/>
</dbReference>
<dbReference type="PANTHER" id="PTHR43179">
    <property type="entry name" value="RHAMNOSYLTRANSFERASE WBBL"/>
    <property type="match status" value="1"/>
</dbReference>
<evidence type="ECO:0000313" key="3">
    <source>
        <dbReference type="Proteomes" id="UP001143543"/>
    </source>
</evidence>
<keyword evidence="2" id="KW-0808">Transferase</keyword>
<dbReference type="Pfam" id="PF00535">
    <property type="entry name" value="Glycos_transf_2"/>
    <property type="match status" value="1"/>
</dbReference>
<sequence length="307" mass="35056">MKHTVAIIVINYNTATYTIDCIKSILNKTDASINYQIIVIDNTSEVEDYLSLEQSIKALQNSKITLFRSCINTGFGGGNMQGVQFAHANYYAFVNNDTIFENDCISECLNFMENTPDAGICGPQILKSKTEQSHSFDHFISLGKLFLGSSAMEKLAGKPKRKINYTSPIKVDYVNGSFMFCNAEDFNNVGGFDTNIFLFYEESDLSYRLKKKGKFTYFLPSAKYIHYEGKSQKTSIKKKLELKTSMLYVMQKNNGYFSYLIARYFLLIRYFLTALVKPKYFPLAIGLFTGLPLSKSYRQEQKIIKLK</sequence>
<protein>
    <submittedName>
        <fullName evidence="2">Glycosyl transferase</fullName>
    </submittedName>
</protein>
<evidence type="ECO:0000313" key="2">
    <source>
        <dbReference type="EMBL" id="GLB49961.1"/>
    </source>
</evidence>
<dbReference type="InterPro" id="IPR029044">
    <property type="entry name" value="Nucleotide-diphossugar_trans"/>
</dbReference>
<keyword evidence="3" id="KW-1185">Reference proteome</keyword>
<dbReference type="EMBL" id="BRVO01000002">
    <property type="protein sequence ID" value="GLB49961.1"/>
    <property type="molecule type" value="Genomic_DNA"/>
</dbReference>
<gene>
    <name evidence="2" type="ORF">Y10_23290</name>
</gene>
<dbReference type="Proteomes" id="UP001143543">
    <property type="component" value="Unassembled WGS sequence"/>
</dbReference>
<accession>A0ABQ5MKX6</accession>
<evidence type="ECO:0000259" key="1">
    <source>
        <dbReference type="Pfam" id="PF00535"/>
    </source>
</evidence>